<dbReference type="EMBL" id="GL732568">
    <property type="protein sequence ID" value="EFX76401.1"/>
    <property type="molecule type" value="Genomic_DNA"/>
</dbReference>
<evidence type="ECO:0000256" key="1">
    <source>
        <dbReference type="SAM" id="SignalP"/>
    </source>
</evidence>
<evidence type="ECO:0000313" key="2">
    <source>
        <dbReference type="EMBL" id="EFX76401.1"/>
    </source>
</evidence>
<name>E9GVE5_DAPPU</name>
<dbReference type="AlphaFoldDB" id="E9GVE5"/>
<dbReference type="OrthoDB" id="6369018at2759"/>
<accession>E9GVE5</accession>
<organism evidence="2 3">
    <name type="scientific">Daphnia pulex</name>
    <name type="common">Water flea</name>
    <dbReference type="NCBI Taxonomy" id="6669"/>
    <lineage>
        <taxon>Eukaryota</taxon>
        <taxon>Metazoa</taxon>
        <taxon>Ecdysozoa</taxon>
        <taxon>Arthropoda</taxon>
        <taxon>Crustacea</taxon>
        <taxon>Branchiopoda</taxon>
        <taxon>Diplostraca</taxon>
        <taxon>Cladocera</taxon>
        <taxon>Anomopoda</taxon>
        <taxon>Daphniidae</taxon>
        <taxon>Daphnia</taxon>
    </lineage>
</organism>
<protein>
    <submittedName>
        <fullName evidence="2">Uncharacterized protein</fullName>
    </submittedName>
</protein>
<dbReference type="HOGENOM" id="CLU_1262686_0_0_1"/>
<keyword evidence="3" id="KW-1185">Reference proteome</keyword>
<gene>
    <name evidence="2" type="ORF">DAPPUDRAFT_322265</name>
</gene>
<dbReference type="InParanoid" id="E9GVE5"/>
<evidence type="ECO:0000313" key="3">
    <source>
        <dbReference type="Proteomes" id="UP000000305"/>
    </source>
</evidence>
<sequence length="219" mass="23117">MLSKILLVALFTYSMVLAVDYQQREELIQPAARFLAFQTTKTTVTVVTTTVEKTVPSTCAVLAAGVTACRRRRSAVEKPVILSLDQDETIDLFNPSPVQPLETTQAVSLDAPVSGFEGLESSSGGSPVEVDIVGLQNECVGRRFGLVSVLASNVASAFPGVNSVSDLASSLASNLSLTLRFKTTLTATVTVTKTVTSGSKAFTVSNCTPSPFLYATCKP</sequence>
<reference evidence="2 3" key="1">
    <citation type="journal article" date="2011" name="Science">
        <title>The ecoresponsive genome of Daphnia pulex.</title>
        <authorList>
            <person name="Colbourne J.K."/>
            <person name="Pfrender M.E."/>
            <person name="Gilbert D."/>
            <person name="Thomas W.K."/>
            <person name="Tucker A."/>
            <person name="Oakley T.H."/>
            <person name="Tokishita S."/>
            <person name="Aerts A."/>
            <person name="Arnold G.J."/>
            <person name="Basu M.K."/>
            <person name="Bauer D.J."/>
            <person name="Caceres C.E."/>
            <person name="Carmel L."/>
            <person name="Casola C."/>
            <person name="Choi J.H."/>
            <person name="Detter J.C."/>
            <person name="Dong Q."/>
            <person name="Dusheyko S."/>
            <person name="Eads B.D."/>
            <person name="Frohlich T."/>
            <person name="Geiler-Samerotte K.A."/>
            <person name="Gerlach D."/>
            <person name="Hatcher P."/>
            <person name="Jogdeo S."/>
            <person name="Krijgsveld J."/>
            <person name="Kriventseva E.V."/>
            <person name="Kultz D."/>
            <person name="Laforsch C."/>
            <person name="Lindquist E."/>
            <person name="Lopez J."/>
            <person name="Manak J.R."/>
            <person name="Muller J."/>
            <person name="Pangilinan J."/>
            <person name="Patwardhan R.P."/>
            <person name="Pitluck S."/>
            <person name="Pritham E.J."/>
            <person name="Rechtsteiner A."/>
            <person name="Rho M."/>
            <person name="Rogozin I.B."/>
            <person name="Sakarya O."/>
            <person name="Salamov A."/>
            <person name="Schaack S."/>
            <person name="Shapiro H."/>
            <person name="Shiga Y."/>
            <person name="Skalitzky C."/>
            <person name="Smith Z."/>
            <person name="Souvorov A."/>
            <person name="Sung W."/>
            <person name="Tang Z."/>
            <person name="Tsuchiya D."/>
            <person name="Tu H."/>
            <person name="Vos H."/>
            <person name="Wang M."/>
            <person name="Wolf Y.I."/>
            <person name="Yamagata H."/>
            <person name="Yamada T."/>
            <person name="Ye Y."/>
            <person name="Shaw J.R."/>
            <person name="Andrews J."/>
            <person name="Crease T.J."/>
            <person name="Tang H."/>
            <person name="Lucas S.M."/>
            <person name="Robertson H.M."/>
            <person name="Bork P."/>
            <person name="Koonin E.V."/>
            <person name="Zdobnov E.M."/>
            <person name="Grigoriev I.V."/>
            <person name="Lynch M."/>
            <person name="Boore J.L."/>
        </authorList>
    </citation>
    <scope>NUCLEOTIDE SEQUENCE [LARGE SCALE GENOMIC DNA]</scope>
</reference>
<dbReference type="KEGG" id="dpx:DAPPUDRAFT_322265"/>
<dbReference type="Proteomes" id="UP000000305">
    <property type="component" value="Unassembled WGS sequence"/>
</dbReference>
<proteinExistence type="predicted"/>
<feature type="chain" id="PRO_5003237481" evidence="1">
    <location>
        <begin position="19"/>
        <end position="219"/>
    </location>
</feature>
<keyword evidence="1" id="KW-0732">Signal</keyword>
<feature type="signal peptide" evidence="1">
    <location>
        <begin position="1"/>
        <end position="18"/>
    </location>
</feature>